<feature type="compositionally biased region" description="Pro residues" evidence="1">
    <location>
        <begin position="120"/>
        <end position="130"/>
    </location>
</feature>
<comment type="caution">
    <text evidence="3">The sequence shown here is derived from an EMBL/GenBank/DDBJ whole genome shotgun (WGS) entry which is preliminary data.</text>
</comment>
<sequence>MSKESQQPRSRRELRLQRSEAADHPEDRELTATEAAAPEVPAGAPDAPTRDPEAGKQRPAERSSQARARDREAHQALKALTEALPKIPAPQEQQNPPTRRQLRLQQLERERGAQGAGKPPAKPAGGPPVPDANDGAASGNKGGGTSGEADGGMTVDAGYRPQHPPVEGGRRDRRQREQPMQPDGTAATAAVPELPPAAAQAVEAGEMSVEQALAARELLIGQARNMANVLATQQQDPRKVDLEVLAQQKALAERAAVLNRRAADKQRLSAEARQQRTTATGQPPVKDLASAPMEFVRMPGGEKHVLRPSTTSHVPIVADRLQKARPAGRPEKVTGPATPLPAARTKAAAGAAPAPARPADPGKTATPAPPRKDTLSAAQQNKPAAKPAPRKPVAPEPAGPAPRSRLLAHAENVADNKIQPLRATNAHGLDPLDARTAGLGQANRMRIAVIAALALGALAFIAGITMMIISFSG</sequence>
<name>A0ABQ5MXY3_9MICC</name>
<feature type="region of interest" description="Disordered" evidence="1">
    <location>
        <begin position="1"/>
        <end position="208"/>
    </location>
</feature>
<feature type="compositionally biased region" description="Pro residues" evidence="1">
    <location>
        <begin position="390"/>
        <end position="400"/>
    </location>
</feature>
<keyword evidence="2" id="KW-0472">Membrane</keyword>
<evidence type="ECO:0000256" key="2">
    <source>
        <dbReference type="SAM" id="Phobius"/>
    </source>
</evidence>
<keyword evidence="2" id="KW-1133">Transmembrane helix</keyword>
<reference evidence="3 4" key="1">
    <citation type="journal article" date="2023" name="Int. J. Syst. Evol. Microbiol.">
        <title>Arthrobacter mangrovi sp. nov., an actinobacterium isolated from the rhizosphere of a mangrove.</title>
        <authorList>
            <person name="Hamada M."/>
            <person name="Saitou S."/>
            <person name="Enomoto N."/>
            <person name="Nanri K."/>
            <person name="Hidaka K."/>
            <person name="Miura T."/>
            <person name="Tamura T."/>
        </authorList>
    </citation>
    <scope>NUCLEOTIDE SEQUENCE [LARGE SCALE GENOMIC DNA]</scope>
    <source>
        <strain evidence="3 4">NBRC 112813</strain>
    </source>
</reference>
<dbReference type="EMBL" id="BRVS01000024">
    <property type="protein sequence ID" value="GLB68831.1"/>
    <property type="molecule type" value="Genomic_DNA"/>
</dbReference>
<feature type="compositionally biased region" description="Basic and acidic residues" evidence="1">
    <location>
        <begin position="10"/>
        <end position="31"/>
    </location>
</feature>
<accession>A0ABQ5MXY3</accession>
<feature type="compositionally biased region" description="Basic and acidic residues" evidence="1">
    <location>
        <begin position="168"/>
        <end position="177"/>
    </location>
</feature>
<feature type="compositionally biased region" description="Basic and acidic residues" evidence="1">
    <location>
        <begin position="262"/>
        <end position="274"/>
    </location>
</feature>
<feature type="compositionally biased region" description="Low complexity" evidence="1">
    <location>
        <begin position="336"/>
        <end position="363"/>
    </location>
</feature>
<dbReference type="RefSeq" id="WP_264796921.1">
    <property type="nucleotide sequence ID" value="NZ_BRVS01000024.1"/>
</dbReference>
<keyword evidence="2" id="KW-0812">Transmembrane</keyword>
<feature type="compositionally biased region" description="Low complexity" evidence="1">
    <location>
        <begin position="32"/>
        <end position="47"/>
    </location>
</feature>
<feature type="compositionally biased region" description="Gly residues" evidence="1">
    <location>
        <begin position="140"/>
        <end position="150"/>
    </location>
</feature>
<feature type="transmembrane region" description="Helical" evidence="2">
    <location>
        <begin position="447"/>
        <end position="471"/>
    </location>
</feature>
<protein>
    <submittedName>
        <fullName evidence="3">Uncharacterized protein</fullName>
    </submittedName>
</protein>
<dbReference type="Proteomes" id="UP001209654">
    <property type="component" value="Unassembled WGS sequence"/>
</dbReference>
<keyword evidence="4" id="KW-1185">Reference proteome</keyword>
<feature type="region of interest" description="Disordered" evidence="1">
    <location>
        <begin position="262"/>
        <end position="286"/>
    </location>
</feature>
<organism evidence="3 4">
    <name type="scientific">Arthrobacter mangrovi</name>
    <dbReference type="NCBI Taxonomy" id="2966350"/>
    <lineage>
        <taxon>Bacteria</taxon>
        <taxon>Bacillati</taxon>
        <taxon>Actinomycetota</taxon>
        <taxon>Actinomycetes</taxon>
        <taxon>Micrococcales</taxon>
        <taxon>Micrococcaceae</taxon>
        <taxon>Arthrobacter</taxon>
    </lineage>
</organism>
<evidence type="ECO:0000313" key="4">
    <source>
        <dbReference type="Proteomes" id="UP001209654"/>
    </source>
</evidence>
<proteinExistence type="predicted"/>
<gene>
    <name evidence="3" type="ORF">AHIS1636_32740</name>
</gene>
<feature type="compositionally biased region" description="Low complexity" evidence="1">
    <location>
        <begin position="377"/>
        <end position="387"/>
    </location>
</feature>
<feature type="region of interest" description="Disordered" evidence="1">
    <location>
        <begin position="321"/>
        <end position="403"/>
    </location>
</feature>
<feature type="compositionally biased region" description="Basic and acidic residues" evidence="1">
    <location>
        <begin position="48"/>
        <end position="61"/>
    </location>
</feature>
<evidence type="ECO:0000313" key="3">
    <source>
        <dbReference type="EMBL" id="GLB68831.1"/>
    </source>
</evidence>
<evidence type="ECO:0000256" key="1">
    <source>
        <dbReference type="SAM" id="MobiDB-lite"/>
    </source>
</evidence>